<evidence type="ECO:0000313" key="3">
    <source>
        <dbReference type="EMBL" id="EMI53554.1"/>
    </source>
</evidence>
<accession>M5TWX9</accession>
<keyword evidence="4" id="KW-1185">Reference proteome</keyword>
<keyword evidence="2" id="KW-0812">Transmembrane</keyword>
<feature type="transmembrane region" description="Helical" evidence="2">
    <location>
        <begin position="55"/>
        <end position="75"/>
    </location>
</feature>
<dbReference type="EMBL" id="ANOH01000345">
    <property type="protein sequence ID" value="EMI53554.1"/>
    <property type="molecule type" value="Genomic_DNA"/>
</dbReference>
<protein>
    <submittedName>
        <fullName evidence="3">Uncharacterized protein</fullName>
    </submittedName>
</protein>
<dbReference type="Proteomes" id="UP000011885">
    <property type="component" value="Unassembled WGS sequence"/>
</dbReference>
<name>M5TWX9_9BACT</name>
<evidence type="ECO:0000313" key="4">
    <source>
        <dbReference type="Proteomes" id="UP000011885"/>
    </source>
</evidence>
<dbReference type="PATRIC" id="fig|1263870.3.peg.5299"/>
<gene>
    <name evidence="3" type="ORF">RSSM_05010</name>
</gene>
<reference evidence="3 4" key="1">
    <citation type="journal article" date="2013" name="Mar. Genomics">
        <title>Expression of sulfatases in Rhodopirellula baltica and the diversity of sulfatases in the genus Rhodopirellula.</title>
        <authorList>
            <person name="Wegner C.E."/>
            <person name="Richter-Heitmann T."/>
            <person name="Klindworth A."/>
            <person name="Klockow C."/>
            <person name="Richter M."/>
            <person name="Achstetter T."/>
            <person name="Glockner F.O."/>
            <person name="Harder J."/>
        </authorList>
    </citation>
    <scope>NUCLEOTIDE SEQUENCE [LARGE SCALE GENOMIC DNA]</scope>
    <source>
        <strain evidence="3 4">SM41</strain>
    </source>
</reference>
<evidence type="ECO:0000256" key="1">
    <source>
        <dbReference type="SAM" id="MobiDB-lite"/>
    </source>
</evidence>
<feature type="compositionally biased region" description="Polar residues" evidence="1">
    <location>
        <begin position="7"/>
        <end position="25"/>
    </location>
</feature>
<keyword evidence="2" id="KW-1133">Transmembrane helix</keyword>
<keyword evidence="2" id="KW-0472">Membrane</keyword>
<comment type="caution">
    <text evidence="3">The sequence shown here is derived from an EMBL/GenBank/DDBJ whole genome shotgun (WGS) entry which is preliminary data.</text>
</comment>
<proteinExistence type="predicted"/>
<organism evidence="3 4">
    <name type="scientific">Rhodopirellula sallentina SM41</name>
    <dbReference type="NCBI Taxonomy" id="1263870"/>
    <lineage>
        <taxon>Bacteria</taxon>
        <taxon>Pseudomonadati</taxon>
        <taxon>Planctomycetota</taxon>
        <taxon>Planctomycetia</taxon>
        <taxon>Pirellulales</taxon>
        <taxon>Pirellulaceae</taxon>
        <taxon>Rhodopirellula</taxon>
    </lineage>
</organism>
<feature type="region of interest" description="Disordered" evidence="1">
    <location>
        <begin position="1"/>
        <end position="25"/>
    </location>
</feature>
<sequence length="248" mass="26017">MHDLSSENHPAATTPSELNAHSGSATSCEPASHALPLANNSVCCNWLSAKTLQRFAIATLVIVAATATYAAAYFAEMAQQANANIEAAHAAAADADDVLANWEGLPIANAAAAVSSEKFSVCTGLISEESEALFVLDHNSGLLQCSVLYPRLGRFMATYTINVADALGMEAKGGSYIMVTGTADFPSSSNRPLGFSVVYVLDTASGNYACYGVPFDRVAMKSNRPQQGVMFLIGQGSANPVIDRDDLR</sequence>
<evidence type="ECO:0000256" key="2">
    <source>
        <dbReference type="SAM" id="Phobius"/>
    </source>
</evidence>
<dbReference type="AlphaFoldDB" id="M5TWX9"/>
<dbReference type="OrthoDB" id="213867at2"/>
<dbReference type="RefSeq" id="WP_008684631.1">
    <property type="nucleotide sequence ID" value="NZ_ANOH01000345.1"/>
</dbReference>